<reference evidence="3 4" key="1">
    <citation type="submission" date="2024-05" db="EMBL/GenBank/DDBJ databases">
        <title>De novo assembly of an allotetraploid wild potato.</title>
        <authorList>
            <person name="Hosaka A.J."/>
        </authorList>
    </citation>
    <scope>NUCLEOTIDE SEQUENCE [LARGE SCALE GENOMIC DNA]</scope>
    <source>
        <tissue evidence="3">Young leaves</tissue>
    </source>
</reference>
<keyword evidence="2" id="KW-0472">Membrane</keyword>
<proteinExistence type="predicted"/>
<feature type="compositionally biased region" description="Polar residues" evidence="1">
    <location>
        <begin position="1"/>
        <end position="26"/>
    </location>
</feature>
<organism evidence="3 4">
    <name type="scientific">Solanum stoloniferum</name>
    <dbReference type="NCBI Taxonomy" id="62892"/>
    <lineage>
        <taxon>Eukaryota</taxon>
        <taxon>Viridiplantae</taxon>
        <taxon>Streptophyta</taxon>
        <taxon>Embryophyta</taxon>
        <taxon>Tracheophyta</taxon>
        <taxon>Spermatophyta</taxon>
        <taxon>Magnoliopsida</taxon>
        <taxon>eudicotyledons</taxon>
        <taxon>Gunneridae</taxon>
        <taxon>Pentapetalae</taxon>
        <taxon>asterids</taxon>
        <taxon>lamiids</taxon>
        <taxon>Solanales</taxon>
        <taxon>Solanaceae</taxon>
        <taxon>Solanoideae</taxon>
        <taxon>Solaneae</taxon>
        <taxon>Solanum</taxon>
    </lineage>
</organism>
<evidence type="ECO:0000313" key="3">
    <source>
        <dbReference type="EMBL" id="KAL3382148.1"/>
    </source>
</evidence>
<dbReference type="AlphaFoldDB" id="A0ABD2VMX0"/>
<feature type="region of interest" description="Disordered" evidence="1">
    <location>
        <begin position="1"/>
        <end position="30"/>
    </location>
</feature>
<feature type="region of interest" description="Disordered" evidence="1">
    <location>
        <begin position="57"/>
        <end position="77"/>
    </location>
</feature>
<gene>
    <name evidence="3" type="ORF">AABB24_001957</name>
</gene>
<dbReference type="Proteomes" id="UP001627284">
    <property type="component" value="Unassembled WGS sequence"/>
</dbReference>
<protein>
    <recommendedName>
        <fullName evidence="5">Transmembrane protein</fullName>
    </recommendedName>
</protein>
<keyword evidence="2" id="KW-0812">Transmembrane</keyword>
<feature type="transmembrane region" description="Helical" evidence="2">
    <location>
        <begin position="85"/>
        <end position="106"/>
    </location>
</feature>
<sequence length="112" mass="12901">MSPENIQIDPTSRFPSTHLPSPTRNSGEPHRKHLQITTTHLQIARNHHPKTTCSAIASSTRKNHREHPQLHELVKPNNNKQPPSLLLLFPFCFTILFVLLIADLHFQQIRTH</sequence>
<keyword evidence="4" id="KW-1185">Reference proteome</keyword>
<evidence type="ECO:0008006" key="5">
    <source>
        <dbReference type="Google" id="ProtNLM"/>
    </source>
</evidence>
<comment type="caution">
    <text evidence="3">The sequence shown here is derived from an EMBL/GenBank/DDBJ whole genome shotgun (WGS) entry which is preliminary data.</text>
</comment>
<evidence type="ECO:0000313" key="4">
    <source>
        <dbReference type="Proteomes" id="UP001627284"/>
    </source>
</evidence>
<evidence type="ECO:0000256" key="2">
    <source>
        <dbReference type="SAM" id="Phobius"/>
    </source>
</evidence>
<name>A0ABD2VMX0_9SOLN</name>
<evidence type="ECO:0000256" key="1">
    <source>
        <dbReference type="SAM" id="MobiDB-lite"/>
    </source>
</evidence>
<keyword evidence="2" id="KW-1133">Transmembrane helix</keyword>
<accession>A0ABD2VMX0</accession>
<dbReference type="EMBL" id="JBJKTR010000001">
    <property type="protein sequence ID" value="KAL3382148.1"/>
    <property type="molecule type" value="Genomic_DNA"/>
</dbReference>